<organism evidence="10 11">
    <name type="scientific">Sulfobacillus benefaciens</name>
    <dbReference type="NCBI Taxonomy" id="453960"/>
    <lineage>
        <taxon>Bacteria</taxon>
        <taxon>Bacillati</taxon>
        <taxon>Bacillota</taxon>
        <taxon>Clostridia</taxon>
        <taxon>Eubacteriales</taxon>
        <taxon>Clostridiales Family XVII. Incertae Sedis</taxon>
        <taxon>Sulfobacillus</taxon>
    </lineage>
</organism>
<dbReference type="AlphaFoldDB" id="A0A2T2WVQ1"/>
<comment type="caution">
    <text evidence="10">The sequence shown here is derived from an EMBL/GenBank/DDBJ whole genome shotgun (WGS) entry which is preliminary data.</text>
</comment>
<keyword evidence="2" id="KW-1003">Cell membrane</keyword>
<dbReference type="GO" id="GO:0005886">
    <property type="term" value="C:plasma membrane"/>
    <property type="evidence" value="ECO:0007669"/>
    <property type="project" value="UniProtKB-SubCell"/>
</dbReference>
<dbReference type="Pfam" id="PF02687">
    <property type="entry name" value="FtsX"/>
    <property type="match status" value="1"/>
</dbReference>
<keyword evidence="4 7" id="KW-1133">Transmembrane helix</keyword>
<dbReference type="InterPro" id="IPR050250">
    <property type="entry name" value="Macrolide_Exporter_MacB"/>
</dbReference>
<dbReference type="InterPro" id="IPR003838">
    <property type="entry name" value="ABC3_permease_C"/>
</dbReference>
<dbReference type="InterPro" id="IPR025857">
    <property type="entry name" value="MacB_PCD"/>
</dbReference>
<evidence type="ECO:0000256" key="4">
    <source>
        <dbReference type="ARBA" id="ARBA00022989"/>
    </source>
</evidence>
<dbReference type="PANTHER" id="PTHR30572">
    <property type="entry name" value="MEMBRANE COMPONENT OF TRANSPORTER-RELATED"/>
    <property type="match status" value="1"/>
</dbReference>
<evidence type="ECO:0000256" key="6">
    <source>
        <dbReference type="ARBA" id="ARBA00038076"/>
    </source>
</evidence>
<feature type="transmembrane region" description="Helical" evidence="7">
    <location>
        <begin position="365"/>
        <end position="385"/>
    </location>
</feature>
<accession>A0A2T2WVQ1</accession>
<comment type="similarity">
    <text evidence="6">Belongs to the ABC-4 integral membrane protein family.</text>
</comment>
<evidence type="ECO:0000313" key="10">
    <source>
        <dbReference type="EMBL" id="PSR26319.1"/>
    </source>
</evidence>
<evidence type="ECO:0000259" key="9">
    <source>
        <dbReference type="Pfam" id="PF12704"/>
    </source>
</evidence>
<feature type="domain" description="ABC3 transporter permease C-terminal" evidence="8">
    <location>
        <begin position="283"/>
        <end position="395"/>
    </location>
</feature>
<gene>
    <name evidence="10" type="ORF">C7B43_14025</name>
</gene>
<dbReference type="Pfam" id="PF12704">
    <property type="entry name" value="MacB_PCD"/>
    <property type="match status" value="1"/>
</dbReference>
<reference evidence="10 11" key="1">
    <citation type="journal article" date="2014" name="BMC Genomics">
        <title>Comparison of environmental and isolate Sulfobacillus genomes reveals diverse carbon, sulfur, nitrogen, and hydrogen metabolisms.</title>
        <authorList>
            <person name="Justice N.B."/>
            <person name="Norman A."/>
            <person name="Brown C.T."/>
            <person name="Singh A."/>
            <person name="Thomas B.C."/>
            <person name="Banfield J.F."/>
        </authorList>
    </citation>
    <scope>NUCLEOTIDE SEQUENCE [LARGE SCALE GENOMIC DNA]</scope>
    <source>
        <strain evidence="10">AMDSBA1</strain>
    </source>
</reference>
<feature type="domain" description="MacB-like periplasmic core" evidence="9">
    <location>
        <begin position="20"/>
        <end position="243"/>
    </location>
</feature>
<sequence>MFSQTLKVSMSAIWAQKLRSLLTMLGVIIGVAAVIALISLARGATQSISSKIEGLGSNLITVSTTTQGSPLSSSSTATTPLLPPGQLTAQEALSLGRVPGIARVAPIVAGSATFAVGDTTSSVGLVGTNAAYQHIMNYQLAEGRFLSPLDISSDANVAVLGSQEATNLFGAANPVNNVMTINGIPFKVVGVLAPKGSLFGQSSDDFVAIPWTVAQSVLGQTNISNIYLSAKGNANVTALTNRLNLKLLTWLGSANNFSVTTQSQILSTLSSITTTMQDVLGGIAGISLIVGGIGIMNIMLVSVTERTREIGIRKAIGASHGAILLQFLVESLTLAGLGGLIGIVLGTVISDVLGGVLGATTTFSASTALLAFGFSLTVGLVFGLWPASRAASLHPVDALRVE</sequence>
<dbReference type="Proteomes" id="UP000242699">
    <property type="component" value="Unassembled WGS sequence"/>
</dbReference>
<dbReference type="GO" id="GO:0022857">
    <property type="term" value="F:transmembrane transporter activity"/>
    <property type="evidence" value="ECO:0007669"/>
    <property type="project" value="TreeGrafter"/>
</dbReference>
<evidence type="ECO:0000256" key="3">
    <source>
        <dbReference type="ARBA" id="ARBA00022692"/>
    </source>
</evidence>
<feature type="transmembrane region" description="Helical" evidence="7">
    <location>
        <begin position="279"/>
        <end position="301"/>
    </location>
</feature>
<protein>
    <recommendedName>
        <fullName evidence="12">Multidrug ABC transporter substrate-binding protein</fullName>
    </recommendedName>
</protein>
<feature type="transmembrane region" description="Helical" evidence="7">
    <location>
        <begin position="21"/>
        <end position="41"/>
    </location>
</feature>
<evidence type="ECO:0000256" key="2">
    <source>
        <dbReference type="ARBA" id="ARBA00022475"/>
    </source>
</evidence>
<proteinExistence type="inferred from homology"/>
<comment type="subcellular location">
    <subcellularLocation>
        <location evidence="1">Cell membrane</location>
        <topology evidence="1">Multi-pass membrane protein</topology>
    </subcellularLocation>
</comment>
<evidence type="ECO:0000256" key="1">
    <source>
        <dbReference type="ARBA" id="ARBA00004651"/>
    </source>
</evidence>
<keyword evidence="3 7" id="KW-0812">Transmembrane</keyword>
<evidence type="ECO:0000256" key="5">
    <source>
        <dbReference type="ARBA" id="ARBA00023136"/>
    </source>
</evidence>
<dbReference type="EMBL" id="PXYT01000037">
    <property type="protein sequence ID" value="PSR26319.1"/>
    <property type="molecule type" value="Genomic_DNA"/>
</dbReference>
<evidence type="ECO:0000313" key="11">
    <source>
        <dbReference type="Proteomes" id="UP000242699"/>
    </source>
</evidence>
<keyword evidence="5 7" id="KW-0472">Membrane</keyword>
<evidence type="ECO:0000256" key="7">
    <source>
        <dbReference type="SAM" id="Phobius"/>
    </source>
</evidence>
<name>A0A2T2WVQ1_9FIRM</name>
<evidence type="ECO:0008006" key="12">
    <source>
        <dbReference type="Google" id="ProtNLM"/>
    </source>
</evidence>
<dbReference type="PANTHER" id="PTHR30572:SF4">
    <property type="entry name" value="ABC TRANSPORTER PERMEASE YTRF"/>
    <property type="match status" value="1"/>
</dbReference>
<evidence type="ECO:0000259" key="8">
    <source>
        <dbReference type="Pfam" id="PF02687"/>
    </source>
</evidence>
<feature type="transmembrane region" description="Helical" evidence="7">
    <location>
        <begin position="322"/>
        <end position="345"/>
    </location>
</feature>